<dbReference type="Gene3D" id="3.40.30.10">
    <property type="entry name" value="Glutaredoxin"/>
    <property type="match status" value="1"/>
</dbReference>
<dbReference type="CDD" id="cd03419">
    <property type="entry name" value="GRX_GRXh_1_2_like"/>
    <property type="match status" value="1"/>
</dbReference>
<protein>
    <recommendedName>
        <fullName evidence="1">Glutaredoxin domain-containing protein</fullName>
    </recommendedName>
</protein>
<evidence type="ECO:0000259" key="1">
    <source>
        <dbReference type="Pfam" id="PF00462"/>
    </source>
</evidence>
<sequence>MNPRAGMNAPSAPYSAMYFAPFGAGPVTRLADRPAAGTQIITQAAQSCGPTMAVARGMPVIAAPQAAPAAYVRAPVTTTVTSPQAAFAAPVKTISAAAESAEAAARINPVMGDYAFVTSKLQERDVIILFSKTYCPFVQKAKEVLASLRPKPVMTVIELDLMGEPRHGPIQQVLRKHTGSSTVPQAFVNGTYIGGCQEMSNLHTRGELLPMLQRLGCKFET</sequence>
<gene>
    <name evidence="2" type="ORF">CCMP2556_LOCUS37535</name>
</gene>
<dbReference type="InterPro" id="IPR036249">
    <property type="entry name" value="Thioredoxin-like_sf"/>
</dbReference>
<dbReference type="SUPFAM" id="SSF52833">
    <property type="entry name" value="Thioredoxin-like"/>
    <property type="match status" value="1"/>
</dbReference>
<evidence type="ECO:0000313" key="3">
    <source>
        <dbReference type="Proteomes" id="UP001642484"/>
    </source>
</evidence>
<dbReference type="InterPro" id="IPR002109">
    <property type="entry name" value="Glutaredoxin"/>
</dbReference>
<dbReference type="PANTHER" id="PTHR45694:SF18">
    <property type="entry name" value="GLUTAREDOXIN-1-RELATED"/>
    <property type="match status" value="1"/>
</dbReference>
<evidence type="ECO:0000313" key="2">
    <source>
        <dbReference type="EMBL" id="CAK9076204.1"/>
    </source>
</evidence>
<comment type="caution">
    <text evidence="2">The sequence shown here is derived from an EMBL/GenBank/DDBJ whole genome shotgun (WGS) entry which is preliminary data.</text>
</comment>
<dbReference type="PROSITE" id="PS51354">
    <property type="entry name" value="GLUTAREDOXIN_2"/>
    <property type="match status" value="1"/>
</dbReference>
<organism evidence="2 3">
    <name type="scientific">Durusdinium trenchii</name>
    <dbReference type="NCBI Taxonomy" id="1381693"/>
    <lineage>
        <taxon>Eukaryota</taxon>
        <taxon>Sar</taxon>
        <taxon>Alveolata</taxon>
        <taxon>Dinophyceae</taxon>
        <taxon>Suessiales</taxon>
        <taxon>Symbiodiniaceae</taxon>
        <taxon>Durusdinium</taxon>
    </lineage>
</organism>
<accession>A0ABP0PMH8</accession>
<name>A0ABP0PMH8_9DINO</name>
<proteinExistence type="predicted"/>
<dbReference type="EMBL" id="CAXAMN010023250">
    <property type="protein sequence ID" value="CAK9076204.1"/>
    <property type="molecule type" value="Genomic_DNA"/>
</dbReference>
<reference evidence="2 3" key="1">
    <citation type="submission" date="2024-02" db="EMBL/GenBank/DDBJ databases">
        <authorList>
            <person name="Chen Y."/>
            <person name="Shah S."/>
            <person name="Dougan E. K."/>
            <person name="Thang M."/>
            <person name="Chan C."/>
        </authorList>
    </citation>
    <scope>NUCLEOTIDE SEQUENCE [LARGE SCALE GENOMIC DNA]</scope>
</reference>
<dbReference type="InterPro" id="IPR014025">
    <property type="entry name" value="Glutaredoxin_subgr"/>
</dbReference>
<dbReference type="Pfam" id="PF00462">
    <property type="entry name" value="Glutaredoxin"/>
    <property type="match status" value="1"/>
</dbReference>
<feature type="domain" description="Glutaredoxin" evidence="1">
    <location>
        <begin position="127"/>
        <end position="193"/>
    </location>
</feature>
<keyword evidence="3" id="KW-1185">Reference proteome</keyword>
<dbReference type="PANTHER" id="PTHR45694">
    <property type="entry name" value="GLUTAREDOXIN 2"/>
    <property type="match status" value="1"/>
</dbReference>
<dbReference type="PRINTS" id="PR00160">
    <property type="entry name" value="GLUTAREDOXIN"/>
</dbReference>
<dbReference type="Proteomes" id="UP001642484">
    <property type="component" value="Unassembled WGS sequence"/>
</dbReference>